<reference evidence="1" key="1">
    <citation type="submission" date="2020-02" db="EMBL/GenBank/DDBJ databases">
        <authorList>
            <person name="Meier V. D."/>
        </authorList>
    </citation>
    <scope>NUCLEOTIDE SEQUENCE</scope>
    <source>
        <strain evidence="1">AVDCRST_MAG32</strain>
    </source>
</reference>
<evidence type="ECO:0000313" key="1">
    <source>
        <dbReference type="EMBL" id="CAA9369556.1"/>
    </source>
</evidence>
<dbReference type="AlphaFoldDB" id="A0A6J4MUY1"/>
<proteinExistence type="predicted"/>
<protein>
    <submittedName>
        <fullName evidence="1">Uncharacterized protein</fullName>
    </submittedName>
</protein>
<gene>
    <name evidence="1" type="ORF">AVDCRST_MAG32-477</name>
</gene>
<name>A0A6J4MUY1_9ACTN</name>
<sequence length="29" mass="3095">MTTAPDGEGAARAWGWVAHLREGGTTPWL</sequence>
<organism evidence="1">
    <name type="scientific">uncultured Nocardioides sp</name>
    <dbReference type="NCBI Taxonomy" id="198441"/>
    <lineage>
        <taxon>Bacteria</taxon>
        <taxon>Bacillati</taxon>
        <taxon>Actinomycetota</taxon>
        <taxon>Actinomycetes</taxon>
        <taxon>Propionibacteriales</taxon>
        <taxon>Nocardioidaceae</taxon>
        <taxon>Nocardioides</taxon>
        <taxon>environmental samples</taxon>
    </lineage>
</organism>
<feature type="non-terminal residue" evidence="1">
    <location>
        <position position="29"/>
    </location>
</feature>
<accession>A0A6J4MUY1</accession>
<dbReference type="EMBL" id="CADCUM010000024">
    <property type="protein sequence ID" value="CAA9369556.1"/>
    <property type="molecule type" value="Genomic_DNA"/>
</dbReference>